<feature type="domain" description="Tc1-like transposase DDE" evidence="1">
    <location>
        <begin position="44"/>
        <end position="219"/>
    </location>
</feature>
<dbReference type="KEGG" id="mech:Q9L42_018330"/>
<gene>
    <name evidence="2" type="ORF">Q9L42_015605</name>
    <name evidence="3" type="ORF">Q9L42_018330</name>
</gene>
<keyword evidence="4" id="KW-1185">Reference proteome</keyword>
<dbReference type="RefSeq" id="WP_305906955.1">
    <property type="nucleotide sequence ID" value="NZ_CP157743.1"/>
</dbReference>
<dbReference type="EMBL" id="CP157743">
    <property type="protein sequence ID" value="XBS19773.1"/>
    <property type="molecule type" value="Genomic_DNA"/>
</dbReference>
<dbReference type="Proteomes" id="UP001225378">
    <property type="component" value="Chromosome"/>
</dbReference>
<dbReference type="EMBL" id="CP157743">
    <property type="protein sequence ID" value="XBS20284.1"/>
    <property type="molecule type" value="Genomic_DNA"/>
</dbReference>
<reference evidence="3 4" key="1">
    <citation type="journal article" date="2024" name="Microbiology">
        <title>Methylomarinum rosea sp. nov., a novel halophilic methanotrophic bacterium from the hypersaline Lake Elton.</title>
        <authorList>
            <person name="Suleimanov R.Z."/>
            <person name="Oshkin I.Y."/>
            <person name="Danilova O.V."/>
            <person name="Suzina N.E."/>
            <person name="Dedysh S.N."/>
        </authorList>
    </citation>
    <scope>NUCLEOTIDE SEQUENCE [LARGE SCALE GENOMIC DNA]</scope>
    <source>
        <strain evidence="3 4">Ch1-1</strain>
    </source>
</reference>
<dbReference type="InterPro" id="IPR036397">
    <property type="entry name" value="RNaseH_sf"/>
</dbReference>
<sequence>MKPHRTKYWLNHKAEDEATFRQEVRDVCKLYHQAQELHESGVHVISVDEKTGIQALERIHPDHPMSKGKLELHEFEYKRHGTQTLIANFEVATGKILCPTLGDTRTENDFVAHIQATVATDPTAKWVFIADQLNTHKSASLVKCVAELCGIEAPLGEKGQSGILENMASRADFLQCTEHRIRFVYTPKHCSWLNQVEIWFGILSRRLLKRGSFPSIKALNQRIQAFIAFFNETLAKPFRWTYIGKPLLV</sequence>
<evidence type="ECO:0000313" key="2">
    <source>
        <dbReference type="EMBL" id="XBS19773.1"/>
    </source>
</evidence>
<evidence type="ECO:0000313" key="4">
    <source>
        <dbReference type="Proteomes" id="UP001225378"/>
    </source>
</evidence>
<protein>
    <submittedName>
        <fullName evidence="3">Transposase</fullName>
    </submittedName>
</protein>
<accession>A0AAU7NTF5</accession>
<evidence type="ECO:0000259" key="1">
    <source>
        <dbReference type="Pfam" id="PF13358"/>
    </source>
</evidence>
<dbReference type="KEGG" id="mech:Q9L42_015605"/>
<dbReference type="Pfam" id="PF13358">
    <property type="entry name" value="DDE_3"/>
    <property type="match status" value="1"/>
</dbReference>
<dbReference type="InterPro" id="IPR038717">
    <property type="entry name" value="Tc1-like_DDE_dom"/>
</dbReference>
<name>A0AAU7NTF5_9GAMM</name>
<evidence type="ECO:0000313" key="3">
    <source>
        <dbReference type="EMBL" id="XBS20284.1"/>
    </source>
</evidence>
<dbReference type="Gene3D" id="3.30.420.10">
    <property type="entry name" value="Ribonuclease H-like superfamily/Ribonuclease H"/>
    <property type="match status" value="1"/>
</dbReference>
<dbReference type="GO" id="GO:0003676">
    <property type="term" value="F:nucleic acid binding"/>
    <property type="evidence" value="ECO:0007669"/>
    <property type="project" value="InterPro"/>
</dbReference>
<proteinExistence type="predicted"/>
<dbReference type="AlphaFoldDB" id="A0AAU7NTF5"/>
<organism evidence="3 4">
    <name type="scientific">Methylomarinum roseum</name>
    <dbReference type="NCBI Taxonomy" id="3067653"/>
    <lineage>
        <taxon>Bacteria</taxon>
        <taxon>Pseudomonadati</taxon>
        <taxon>Pseudomonadota</taxon>
        <taxon>Gammaproteobacteria</taxon>
        <taxon>Methylococcales</taxon>
        <taxon>Methylococcaceae</taxon>
        <taxon>Methylomarinum</taxon>
    </lineage>
</organism>